<feature type="compositionally biased region" description="Low complexity" evidence="1">
    <location>
        <begin position="135"/>
        <end position="148"/>
    </location>
</feature>
<feature type="region of interest" description="Disordered" evidence="1">
    <location>
        <begin position="110"/>
        <end position="230"/>
    </location>
</feature>
<evidence type="ECO:0000313" key="3">
    <source>
        <dbReference type="Proteomes" id="UP000286931"/>
    </source>
</evidence>
<feature type="compositionally biased region" description="Low complexity" evidence="1">
    <location>
        <begin position="115"/>
        <end position="127"/>
    </location>
</feature>
<evidence type="ECO:0000313" key="2">
    <source>
        <dbReference type="EMBL" id="GCE02508.1"/>
    </source>
</evidence>
<dbReference type="EMBL" id="BIFH01000066">
    <property type="protein sequence ID" value="GCE02508.1"/>
    <property type="molecule type" value="Genomic_DNA"/>
</dbReference>
<feature type="compositionally biased region" description="Low complexity" evidence="1">
    <location>
        <begin position="183"/>
        <end position="194"/>
    </location>
</feature>
<name>A0A401Z6R8_9ACTN</name>
<gene>
    <name evidence="2" type="ORF">EHYA_10285</name>
</gene>
<feature type="compositionally biased region" description="Basic and acidic residues" evidence="1">
    <location>
        <begin position="210"/>
        <end position="220"/>
    </location>
</feature>
<comment type="caution">
    <text evidence="2">The sequence shown here is derived from an EMBL/GenBank/DDBJ whole genome shotgun (WGS) entry which is preliminary data.</text>
</comment>
<evidence type="ECO:0008006" key="4">
    <source>
        <dbReference type="Google" id="ProtNLM"/>
    </source>
</evidence>
<reference evidence="2 3" key="1">
    <citation type="submission" date="2018-12" db="EMBL/GenBank/DDBJ databases">
        <title>Draft genome sequence of Embleya hyalina NBRC 13850T.</title>
        <authorList>
            <person name="Komaki H."/>
            <person name="Hosoyama A."/>
            <person name="Kimura A."/>
            <person name="Ichikawa N."/>
            <person name="Tamura T."/>
        </authorList>
    </citation>
    <scope>NUCLEOTIDE SEQUENCE [LARGE SCALE GENOMIC DNA]</scope>
    <source>
        <strain evidence="2 3">NBRC 13850</strain>
    </source>
</reference>
<dbReference type="OrthoDB" id="4325800at2"/>
<protein>
    <recommendedName>
        <fullName evidence="4">Polyhydroxyalkanoate synthesis regulator phasin</fullName>
    </recommendedName>
</protein>
<organism evidence="2 3">
    <name type="scientific">Embleya hyalina</name>
    <dbReference type="NCBI Taxonomy" id="516124"/>
    <lineage>
        <taxon>Bacteria</taxon>
        <taxon>Bacillati</taxon>
        <taxon>Actinomycetota</taxon>
        <taxon>Actinomycetes</taxon>
        <taxon>Kitasatosporales</taxon>
        <taxon>Streptomycetaceae</taxon>
        <taxon>Embleya</taxon>
    </lineage>
</organism>
<sequence length="230" mass="23846">MRDVVRSYLQIASGLTEMTRQRVTEVAKVLVERSGLDLEQVPEQAQALPHFVQQVAEELYETGKANRDLLVGIVRGEVDKALTRTRPWTKDLAKAEEEIARLKSRVTDLEHRLARASTPRAARPAGAPGAGGEAGRSAGSSGSPATPVATPPAGPSVATPPGSGKSVAKKAAAKKNVADKPAADGGSASPAAPRKPARKTNGTAASKRTAPAEKAIRKPTEPAADADGQS</sequence>
<feature type="compositionally biased region" description="Low complexity" evidence="1">
    <location>
        <begin position="155"/>
        <end position="166"/>
    </location>
</feature>
<evidence type="ECO:0000256" key="1">
    <source>
        <dbReference type="SAM" id="MobiDB-lite"/>
    </source>
</evidence>
<accession>A0A401Z6R8</accession>
<dbReference type="Proteomes" id="UP000286931">
    <property type="component" value="Unassembled WGS sequence"/>
</dbReference>
<dbReference type="AlphaFoldDB" id="A0A401Z6R8"/>
<proteinExistence type="predicted"/>
<dbReference type="RefSeq" id="WP_126643992.1">
    <property type="nucleotide sequence ID" value="NZ_BIFH01000066.1"/>
</dbReference>
<keyword evidence="3" id="KW-1185">Reference proteome</keyword>